<comment type="caution">
    <text evidence="3">The sequence shown here is derived from an EMBL/GenBank/DDBJ whole genome shotgun (WGS) entry which is preliminary data.</text>
</comment>
<protein>
    <submittedName>
        <fullName evidence="3">Uncharacterized protein</fullName>
    </submittedName>
</protein>
<sequence length="257" mass="27953">MLDQIARSQGIASMDAGIIRIDKSKVSVAWPYRRIFLHAMSIGGLIVAALVVWDQATGGDSTSLVRENGLLENAQIVLLGATTLVGLACLMRIPSRLGKDAGFWRYVTFAIVCVAMLGCVREIQSIGPGDGFDGFGLPRFVKRIISGSTALALVVMTVVGAYRTRGQWLSFTRFANLGFLWPLLPFVGLFVGAEVSEELNWGFAEESVEVIAYSMMLVTTGWLLTTDQLSEESMRSEADVDGVAYDDDSDRDQRIAA</sequence>
<keyword evidence="2" id="KW-0812">Transmembrane</keyword>
<feature type="transmembrane region" description="Helical" evidence="2">
    <location>
        <begin position="73"/>
        <end position="91"/>
    </location>
</feature>
<feature type="transmembrane region" description="Helical" evidence="2">
    <location>
        <begin position="103"/>
        <end position="124"/>
    </location>
</feature>
<gene>
    <name evidence="3" type="ORF">Pla22_27600</name>
</gene>
<keyword evidence="2" id="KW-1133">Transmembrane helix</keyword>
<keyword evidence="4" id="KW-1185">Reference proteome</keyword>
<evidence type="ECO:0000256" key="2">
    <source>
        <dbReference type="SAM" id="Phobius"/>
    </source>
</evidence>
<accession>A0A5C5WWM2</accession>
<feature type="transmembrane region" description="Helical" evidence="2">
    <location>
        <begin position="35"/>
        <end position="53"/>
    </location>
</feature>
<evidence type="ECO:0000313" key="3">
    <source>
        <dbReference type="EMBL" id="TWT55106.1"/>
    </source>
</evidence>
<proteinExistence type="predicted"/>
<organism evidence="3 4">
    <name type="scientific">Rubripirellula amarantea</name>
    <dbReference type="NCBI Taxonomy" id="2527999"/>
    <lineage>
        <taxon>Bacteria</taxon>
        <taxon>Pseudomonadati</taxon>
        <taxon>Planctomycetota</taxon>
        <taxon>Planctomycetia</taxon>
        <taxon>Pirellulales</taxon>
        <taxon>Pirellulaceae</taxon>
        <taxon>Rubripirellula</taxon>
    </lineage>
</organism>
<dbReference type="Proteomes" id="UP000316598">
    <property type="component" value="Unassembled WGS sequence"/>
</dbReference>
<dbReference type="AlphaFoldDB" id="A0A5C5WWM2"/>
<feature type="transmembrane region" description="Helical" evidence="2">
    <location>
        <begin position="174"/>
        <end position="195"/>
    </location>
</feature>
<feature type="region of interest" description="Disordered" evidence="1">
    <location>
        <begin position="235"/>
        <end position="257"/>
    </location>
</feature>
<evidence type="ECO:0000313" key="4">
    <source>
        <dbReference type="Proteomes" id="UP000316598"/>
    </source>
</evidence>
<reference evidence="3 4" key="1">
    <citation type="submission" date="2019-02" db="EMBL/GenBank/DDBJ databases">
        <title>Deep-cultivation of Planctomycetes and their phenomic and genomic characterization uncovers novel biology.</title>
        <authorList>
            <person name="Wiegand S."/>
            <person name="Jogler M."/>
            <person name="Boedeker C."/>
            <person name="Pinto D."/>
            <person name="Vollmers J."/>
            <person name="Rivas-Marin E."/>
            <person name="Kohn T."/>
            <person name="Peeters S.H."/>
            <person name="Heuer A."/>
            <person name="Rast P."/>
            <person name="Oberbeckmann S."/>
            <person name="Bunk B."/>
            <person name="Jeske O."/>
            <person name="Meyerdierks A."/>
            <person name="Storesund J.E."/>
            <person name="Kallscheuer N."/>
            <person name="Luecker S."/>
            <person name="Lage O.M."/>
            <person name="Pohl T."/>
            <person name="Merkel B.J."/>
            <person name="Hornburger P."/>
            <person name="Mueller R.-W."/>
            <person name="Bruemmer F."/>
            <person name="Labrenz M."/>
            <person name="Spormann A.M."/>
            <person name="Op Den Camp H."/>
            <person name="Overmann J."/>
            <person name="Amann R."/>
            <person name="Jetten M.S.M."/>
            <person name="Mascher T."/>
            <person name="Medema M.H."/>
            <person name="Devos D.P."/>
            <person name="Kaster A.-K."/>
            <person name="Ovreas L."/>
            <person name="Rohde M."/>
            <person name="Galperin M.Y."/>
            <person name="Jogler C."/>
        </authorList>
    </citation>
    <scope>NUCLEOTIDE SEQUENCE [LARGE SCALE GENOMIC DNA]</scope>
    <source>
        <strain evidence="3 4">Pla22</strain>
    </source>
</reference>
<feature type="transmembrane region" description="Helical" evidence="2">
    <location>
        <begin position="144"/>
        <end position="162"/>
    </location>
</feature>
<evidence type="ECO:0000256" key="1">
    <source>
        <dbReference type="SAM" id="MobiDB-lite"/>
    </source>
</evidence>
<keyword evidence="2" id="KW-0472">Membrane</keyword>
<feature type="transmembrane region" description="Helical" evidence="2">
    <location>
        <begin position="207"/>
        <end position="225"/>
    </location>
</feature>
<name>A0A5C5WWM2_9BACT</name>
<dbReference type="EMBL" id="SJPI01000001">
    <property type="protein sequence ID" value="TWT55106.1"/>
    <property type="molecule type" value="Genomic_DNA"/>
</dbReference>